<dbReference type="AlphaFoldDB" id="A0A3P7NNC8"/>
<gene>
    <name evidence="2" type="ORF">DILT_LOCUS19393</name>
</gene>
<keyword evidence="3" id="KW-1185">Reference proteome</keyword>
<sequence length="67" mass="7229">MALDREGRVRVLGRHSGQRRHLRPLPVGADSSVSISADIVTRAKSGLCVSPPQDDDWPDQSGVRVPA</sequence>
<feature type="compositionally biased region" description="Basic residues" evidence="1">
    <location>
        <begin position="11"/>
        <end position="23"/>
    </location>
</feature>
<evidence type="ECO:0000313" key="3">
    <source>
        <dbReference type="Proteomes" id="UP000281553"/>
    </source>
</evidence>
<feature type="region of interest" description="Disordered" evidence="1">
    <location>
        <begin position="46"/>
        <end position="67"/>
    </location>
</feature>
<feature type="non-terminal residue" evidence="2">
    <location>
        <position position="67"/>
    </location>
</feature>
<evidence type="ECO:0000313" key="2">
    <source>
        <dbReference type="EMBL" id="VDN44624.1"/>
    </source>
</evidence>
<evidence type="ECO:0000256" key="1">
    <source>
        <dbReference type="SAM" id="MobiDB-lite"/>
    </source>
</evidence>
<protein>
    <submittedName>
        <fullName evidence="2">Uncharacterized protein</fullName>
    </submittedName>
</protein>
<accession>A0A3P7NNC8</accession>
<feature type="region of interest" description="Disordered" evidence="1">
    <location>
        <begin position="1"/>
        <end position="28"/>
    </location>
</feature>
<name>A0A3P7NNC8_DIBLA</name>
<dbReference type="Proteomes" id="UP000281553">
    <property type="component" value="Unassembled WGS sequence"/>
</dbReference>
<reference evidence="2 3" key="1">
    <citation type="submission" date="2018-11" db="EMBL/GenBank/DDBJ databases">
        <authorList>
            <consortium name="Pathogen Informatics"/>
        </authorList>
    </citation>
    <scope>NUCLEOTIDE SEQUENCE [LARGE SCALE GENOMIC DNA]</scope>
</reference>
<dbReference type="EMBL" id="UYRU01112403">
    <property type="protein sequence ID" value="VDN44624.1"/>
    <property type="molecule type" value="Genomic_DNA"/>
</dbReference>
<organism evidence="2 3">
    <name type="scientific">Dibothriocephalus latus</name>
    <name type="common">Fish tapeworm</name>
    <name type="synonym">Diphyllobothrium latum</name>
    <dbReference type="NCBI Taxonomy" id="60516"/>
    <lineage>
        <taxon>Eukaryota</taxon>
        <taxon>Metazoa</taxon>
        <taxon>Spiralia</taxon>
        <taxon>Lophotrochozoa</taxon>
        <taxon>Platyhelminthes</taxon>
        <taxon>Cestoda</taxon>
        <taxon>Eucestoda</taxon>
        <taxon>Diphyllobothriidea</taxon>
        <taxon>Diphyllobothriidae</taxon>
        <taxon>Dibothriocephalus</taxon>
    </lineage>
</organism>
<proteinExistence type="predicted"/>